<gene>
    <name evidence="2" type="ORF">DRJ04_04755</name>
</gene>
<organism evidence="2 3">
    <name type="scientific">Aerophobetes bacterium</name>
    <dbReference type="NCBI Taxonomy" id="2030807"/>
    <lineage>
        <taxon>Bacteria</taxon>
        <taxon>Candidatus Aerophobota</taxon>
    </lineage>
</organism>
<comment type="caution">
    <text evidence="2">The sequence shown here is derived from an EMBL/GenBank/DDBJ whole genome shotgun (WGS) entry which is preliminary data.</text>
</comment>
<keyword evidence="2" id="KW-0808">Transferase</keyword>
<dbReference type="GO" id="GO:0032259">
    <property type="term" value="P:methylation"/>
    <property type="evidence" value="ECO:0007669"/>
    <property type="project" value="UniProtKB-KW"/>
</dbReference>
<dbReference type="Gene3D" id="3.40.50.150">
    <property type="entry name" value="Vaccinia Virus protein VP39"/>
    <property type="match status" value="1"/>
</dbReference>
<dbReference type="PANTHER" id="PTHR42912">
    <property type="entry name" value="METHYLTRANSFERASE"/>
    <property type="match status" value="1"/>
</dbReference>
<feature type="domain" description="Methyltransferase type 11" evidence="1">
    <location>
        <begin position="45"/>
        <end position="130"/>
    </location>
</feature>
<dbReference type="CDD" id="cd02440">
    <property type="entry name" value="AdoMet_MTases"/>
    <property type="match status" value="1"/>
</dbReference>
<sequence>MSWKIFDKLYKRYDEWFDEFQNKKIFELESKCLEKALQGVPRPWLEIGVGTGRFAEKIGIDFGIDPSEKMLKEATKRKIKAVKATAEHLPFLPDFFGGIAIIVTFCFLDNPLRALKECFYVLRKDGKLVLGIVPRDSSWGRFYLKKKEEGHPFYSVAHFYTVKEAISLSEKIGFKLETVFSTLFEEPAECINIRPYLPEPKPVKNAGFVCIKLRKS</sequence>
<proteinExistence type="predicted"/>
<evidence type="ECO:0000313" key="2">
    <source>
        <dbReference type="EMBL" id="RLE13205.1"/>
    </source>
</evidence>
<accession>A0A662DCL0</accession>
<dbReference type="InterPro" id="IPR050508">
    <property type="entry name" value="Methyltransf_Superfamily"/>
</dbReference>
<dbReference type="SUPFAM" id="SSF53335">
    <property type="entry name" value="S-adenosyl-L-methionine-dependent methyltransferases"/>
    <property type="match status" value="1"/>
</dbReference>
<dbReference type="EMBL" id="QMQA01000110">
    <property type="protein sequence ID" value="RLE13205.1"/>
    <property type="molecule type" value="Genomic_DNA"/>
</dbReference>
<keyword evidence="2" id="KW-0489">Methyltransferase</keyword>
<dbReference type="InterPro" id="IPR013216">
    <property type="entry name" value="Methyltransf_11"/>
</dbReference>
<evidence type="ECO:0000259" key="1">
    <source>
        <dbReference type="Pfam" id="PF08241"/>
    </source>
</evidence>
<dbReference type="InterPro" id="IPR029063">
    <property type="entry name" value="SAM-dependent_MTases_sf"/>
</dbReference>
<name>A0A662DCL0_UNCAE</name>
<dbReference type="GO" id="GO:0008757">
    <property type="term" value="F:S-adenosylmethionine-dependent methyltransferase activity"/>
    <property type="evidence" value="ECO:0007669"/>
    <property type="project" value="InterPro"/>
</dbReference>
<dbReference type="AlphaFoldDB" id="A0A662DCL0"/>
<evidence type="ECO:0000313" key="3">
    <source>
        <dbReference type="Proteomes" id="UP000280417"/>
    </source>
</evidence>
<dbReference type="Pfam" id="PF08241">
    <property type="entry name" value="Methyltransf_11"/>
    <property type="match status" value="1"/>
</dbReference>
<protein>
    <submittedName>
        <fullName evidence="2">Class I SAM-dependent methyltransferase</fullName>
    </submittedName>
</protein>
<dbReference type="PANTHER" id="PTHR42912:SF80">
    <property type="entry name" value="METHYLTRANSFERASE DOMAIN-CONTAINING PROTEIN"/>
    <property type="match status" value="1"/>
</dbReference>
<reference evidence="2 3" key="1">
    <citation type="submission" date="2018-06" db="EMBL/GenBank/DDBJ databases">
        <title>Extensive metabolic versatility and redundancy in microbially diverse, dynamic hydrothermal sediments.</title>
        <authorList>
            <person name="Dombrowski N."/>
            <person name="Teske A."/>
            <person name="Baker B.J."/>
        </authorList>
    </citation>
    <scope>NUCLEOTIDE SEQUENCE [LARGE SCALE GENOMIC DNA]</scope>
    <source>
        <strain evidence="2">B3_G15</strain>
    </source>
</reference>
<dbReference type="Proteomes" id="UP000280417">
    <property type="component" value="Unassembled WGS sequence"/>
</dbReference>